<dbReference type="EMBL" id="KL198019">
    <property type="protein sequence ID" value="KDQ19394.1"/>
    <property type="molecule type" value="Genomic_DNA"/>
</dbReference>
<dbReference type="InParanoid" id="A0A067MUX7"/>
<organism evidence="5 6">
    <name type="scientific">Botryobasidium botryosum (strain FD-172 SS1)</name>
    <dbReference type="NCBI Taxonomy" id="930990"/>
    <lineage>
        <taxon>Eukaryota</taxon>
        <taxon>Fungi</taxon>
        <taxon>Dikarya</taxon>
        <taxon>Basidiomycota</taxon>
        <taxon>Agaricomycotina</taxon>
        <taxon>Agaricomycetes</taxon>
        <taxon>Cantharellales</taxon>
        <taxon>Botryobasidiaceae</taxon>
        <taxon>Botryobasidium</taxon>
    </lineage>
</organism>
<keyword evidence="2" id="KW-0521">NADP</keyword>
<dbReference type="InterPro" id="IPR020904">
    <property type="entry name" value="Sc_DH/Rdtase_CS"/>
</dbReference>
<dbReference type="GO" id="GO:0016491">
    <property type="term" value="F:oxidoreductase activity"/>
    <property type="evidence" value="ECO:0007669"/>
    <property type="project" value="UniProtKB-KW"/>
</dbReference>
<name>A0A067MUX7_BOTB1</name>
<dbReference type="Proteomes" id="UP000027195">
    <property type="component" value="Unassembled WGS sequence"/>
</dbReference>
<dbReference type="Pfam" id="PF00106">
    <property type="entry name" value="adh_short"/>
    <property type="match status" value="1"/>
</dbReference>
<dbReference type="PROSITE" id="PS00061">
    <property type="entry name" value="ADH_SHORT"/>
    <property type="match status" value="1"/>
</dbReference>
<dbReference type="InterPro" id="IPR002347">
    <property type="entry name" value="SDR_fam"/>
</dbReference>
<keyword evidence="6" id="KW-1185">Reference proteome</keyword>
<evidence type="ECO:0000256" key="1">
    <source>
        <dbReference type="ARBA" id="ARBA00006484"/>
    </source>
</evidence>
<dbReference type="PANTHER" id="PTHR43669:SF3">
    <property type="entry name" value="ALCOHOL DEHYDROGENASE, PUTATIVE (AFU_ORTHOLOGUE AFUA_3G03445)-RELATED"/>
    <property type="match status" value="1"/>
</dbReference>
<dbReference type="CDD" id="cd05233">
    <property type="entry name" value="SDR_c"/>
    <property type="match status" value="1"/>
</dbReference>
<dbReference type="OrthoDB" id="1933717at2759"/>
<accession>A0A067MUX7</accession>
<evidence type="ECO:0000256" key="4">
    <source>
        <dbReference type="RuleBase" id="RU000363"/>
    </source>
</evidence>
<dbReference type="PRINTS" id="PR00081">
    <property type="entry name" value="GDHRDH"/>
</dbReference>
<keyword evidence="3" id="KW-0560">Oxidoreductase</keyword>
<evidence type="ECO:0000256" key="3">
    <source>
        <dbReference type="ARBA" id="ARBA00023002"/>
    </source>
</evidence>
<dbReference type="AlphaFoldDB" id="A0A067MUX7"/>
<evidence type="ECO:0000256" key="2">
    <source>
        <dbReference type="ARBA" id="ARBA00022857"/>
    </source>
</evidence>
<reference evidence="6" key="1">
    <citation type="journal article" date="2014" name="Proc. Natl. Acad. Sci. U.S.A.">
        <title>Extensive sampling of basidiomycete genomes demonstrates inadequacy of the white-rot/brown-rot paradigm for wood decay fungi.</title>
        <authorList>
            <person name="Riley R."/>
            <person name="Salamov A.A."/>
            <person name="Brown D.W."/>
            <person name="Nagy L.G."/>
            <person name="Floudas D."/>
            <person name="Held B.W."/>
            <person name="Levasseur A."/>
            <person name="Lombard V."/>
            <person name="Morin E."/>
            <person name="Otillar R."/>
            <person name="Lindquist E.A."/>
            <person name="Sun H."/>
            <person name="LaButti K.M."/>
            <person name="Schmutz J."/>
            <person name="Jabbour D."/>
            <person name="Luo H."/>
            <person name="Baker S.E."/>
            <person name="Pisabarro A.G."/>
            <person name="Walton J.D."/>
            <person name="Blanchette R.A."/>
            <person name="Henrissat B."/>
            <person name="Martin F."/>
            <person name="Cullen D."/>
            <person name="Hibbett D.S."/>
            <person name="Grigoriev I.V."/>
        </authorList>
    </citation>
    <scope>NUCLEOTIDE SEQUENCE [LARGE SCALE GENOMIC DNA]</scope>
    <source>
        <strain evidence="6">FD-172 SS1</strain>
    </source>
</reference>
<protein>
    <submittedName>
        <fullName evidence="5">Uncharacterized protein</fullName>
    </submittedName>
</protein>
<dbReference type="SUPFAM" id="SSF51735">
    <property type="entry name" value="NAD(P)-binding Rossmann-fold domains"/>
    <property type="match status" value="1"/>
</dbReference>
<dbReference type="FunFam" id="3.40.50.720:FF:000084">
    <property type="entry name" value="Short-chain dehydrogenase reductase"/>
    <property type="match status" value="1"/>
</dbReference>
<dbReference type="STRING" id="930990.A0A067MUX7"/>
<comment type="similarity">
    <text evidence="1 4">Belongs to the short-chain dehydrogenases/reductases (SDR) family.</text>
</comment>
<dbReference type="HOGENOM" id="CLU_010194_2_10_1"/>
<evidence type="ECO:0000313" key="5">
    <source>
        <dbReference type="EMBL" id="KDQ19394.1"/>
    </source>
</evidence>
<dbReference type="Gene3D" id="3.40.50.720">
    <property type="entry name" value="NAD(P)-binding Rossmann-like Domain"/>
    <property type="match status" value="1"/>
</dbReference>
<gene>
    <name evidence="5" type="ORF">BOTBODRAFT_27981</name>
</gene>
<evidence type="ECO:0000313" key="6">
    <source>
        <dbReference type="Proteomes" id="UP000027195"/>
    </source>
</evidence>
<dbReference type="InterPro" id="IPR036291">
    <property type="entry name" value="NAD(P)-bd_dom_sf"/>
</dbReference>
<dbReference type="PANTHER" id="PTHR43669">
    <property type="entry name" value="5-KETO-D-GLUCONATE 5-REDUCTASE"/>
    <property type="match status" value="1"/>
</dbReference>
<proteinExistence type="inferred from homology"/>
<sequence length="250" mass="26491">MSSPNEKRVAVVTGASSGIGRATAIALSAAGWSVALSARREAELEQTADLCQNETIAVPGDVGSESYVKDLFQKTLDAFGRLDLLFNNAGISRPSISIDETSLESFRQVLDVNVIGVFLCTREAFRIFKTQSPPGGRIINNGSISAYTPRLHSAIYTASKHAVLGLTKSTALDGRAHNITCTQIDIGNAATPMTVTHSATVQADGSVKGETRFDVKHVADSIVHIASLPTEVTVLQMNIMATSMPFVGRG</sequence>
<dbReference type="PRINTS" id="PR00080">
    <property type="entry name" value="SDRFAMILY"/>
</dbReference>